<dbReference type="PANTHER" id="PTHR10357">
    <property type="entry name" value="ALPHA-AMYLASE FAMILY MEMBER"/>
    <property type="match status" value="1"/>
</dbReference>
<dbReference type="FunFam" id="3.90.400.10:FF:000002">
    <property type="entry name" value="Sucrose isomerase"/>
    <property type="match status" value="1"/>
</dbReference>
<evidence type="ECO:0000313" key="6">
    <source>
        <dbReference type="Proteomes" id="UP000004959"/>
    </source>
</evidence>
<dbReference type="STRING" id="336988.NT96_02530"/>
<gene>
    <name evidence="5" type="ORF">OKIT_0494</name>
</gene>
<comment type="caution">
    <text evidence="5">The sequence shown here is derived from an EMBL/GenBank/DDBJ whole genome shotgun (WGS) entry which is preliminary data.</text>
</comment>
<dbReference type="SUPFAM" id="SSF51445">
    <property type="entry name" value="(Trans)glycosidases"/>
    <property type="match status" value="1"/>
</dbReference>
<keyword evidence="6" id="KW-1185">Reference proteome</keyword>
<keyword evidence="3" id="KW-0326">Glycosidase</keyword>
<dbReference type="GO" id="GO:0009313">
    <property type="term" value="P:oligosaccharide catabolic process"/>
    <property type="evidence" value="ECO:0007669"/>
    <property type="project" value="TreeGrafter"/>
</dbReference>
<dbReference type="Pfam" id="PF00128">
    <property type="entry name" value="Alpha-amylase"/>
    <property type="match status" value="1"/>
</dbReference>
<evidence type="ECO:0000259" key="4">
    <source>
        <dbReference type="SMART" id="SM00642"/>
    </source>
</evidence>
<keyword evidence="2" id="KW-0378">Hydrolase</keyword>
<accession>G9WHN6</accession>
<name>G9WHN6_9LACO</name>
<dbReference type="Gene3D" id="2.60.40.1180">
    <property type="entry name" value="Golgi alpha-mannosidase II"/>
    <property type="match status" value="1"/>
</dbReference>
<dbReference type="RefSeq" id="WP_007745003.1">
    <property type="nucleotide sequence ID" value="NZ_CM001398.1"/>
</dbReference>
<dbReference type="InterPro" id="IPR045857">
    <property type="entry name" value="O16G_dom_2"/>
</dbReference>
<protein>
    <submittedName>
        <fullName evidence="5">Oligo-1,6-glucosidase</fullName>
    </submittedName>
</protein>
<dbReference type="FunFam" id="3.20.20.80:FF:000014">
    <property type="entry name" value="Alpha,alpha-phosphotrehalase"/>
    <property type="match status" value="1"/>
</dbReference>
<evidence type="ECO:0000256" key="1">
    <source>
        <dbReference type="ARBA" id="ARBA00008061"/>
    </source>
</evidence>
<dbReference type="SUPFAM" id="SSF51011">
    <property type="entry name" value="Glycosyl hydrolase domain"/>
    <property type="match status" value="1"/>
</dbReference>
<dbReference type="InterPro" id="IPR017853">
    <property type="entry name" value="GH"/>
</dbReference>
<evidence type="ECO:0000256" key="3">
    <source>
        <dbReference type="ARBA" id="ARBA00023295"/>
    </source>
</evidence>
<dbReference type="PATRIC" id="fig|1045004.4.peg.490"/>
<dbReference type="InterPro" id="IPR006047">
    <property type="entry name" value="GH13_cat_dom"/>
</dbReference>
<dbReference type="Proteomes" id="UP000004959">
    <property type="component" value="Chromosome"/>
</dbReference>
<dbReference type="OrthoDB" id="9805159at2"/>
<evidence type="ECO:0000256" key="2">
    <source>
        <dbReference type="ARBA" id="ARBA00022801"/>
    </source>
</evidence>
<dbReference type="NCBIfam" id="NF008183">
    <property type="entry name" value="PRK10933.1"/>
    <property type="match status" value="1"/>
</dbReference>
<dbReference type="Gene3D" id="3.90.400.10">
    <property type="entry name" value="Oligo-1,6-glucosidase, Domain 2"/>
    <property type="match status" value="1"/>
</dbReference>
<comment type="similarity">
    <text evidence="1">Belongs to the glycosyl hydrolase 13 family.</text>
</comment>
<dbReference type="CDD" id="cd11333">
    <property type="entry name" value="AmyAc_SI_OligoGlu_DGase"/>
    <property type="match status" value="1"/>
</dbReference>
<organism evidence="5 6">
    <name type="scientific">Oenococcus kitaharae DSM 17330</name>
    <dbReference type="NCBI Taxonomy" id="1045004"/>
    <lineage>
        <taxon>Bacteria</taxon>
        <taxon>Bacillati</taxon>
        <taxon>Bacillota</taxon>
        <taxon>Bacilli</taxon>
        <taxon>Lactobacillales</taxon>
        <taxon>Lactobacillaceae</taxon>
        <taxon>Oenococcus</taxon>
    </lineage>
</organism>
<dbReference type="SMART" id="SM00642">
    <property type="entry name" value="Aamy"/>
    <property type="match status" value="1"/>
</dbReference>
<reference evidence="5 6" key="1">
    <citation type="journal article" date="2012" name="PLoS ONE">
        <title>Functional divergence in the genus oenococcus as predicted by genome sequencing of the newly-described species, Oenococcus kitaharae.</title>
        <authorList>
            <person name="Borneman A.R."/>
            <person name="McCarthy J.M."/>
            <person name="Chambers P.J."/>
            <person name="Bartowsky E.J."/>
        </authorList>
    </citation>
    <scope>NUCLEOTIDE SEQUENCE [LARGE SCALE GENOMIC DNA]</scope>
    <source>
        <strain evidence="6">DSM17330</strain>
    </source>
</reference>
<proteinExistence type="inferred from homology"/>
<dbReference type="AlphaFoldDB" id="G9WHN6"/>
<sequence>MTTNNWWKTSTVYQIYPQSFKDSNGDGIGDLNGITESLPYLKKLGIDVIWLNPIYESPLVDNGYDISDYYKLDSQYGTMADFENLLTQTHALGIRLVMDLVVNHTSNKNKWFEESKKSQDNDYADWYIWKDPKPDGSVPNNWGSSFGGSAWTYVPERKQYYLHLYAPEQPDLNWENEEVRDAIYKMMKFWFEKGVDGFRMDTISLLSKVQSFPDAPLEPGRKYGSAYFGAANGPRIHEFLQEMNREVLSKYDVMTVGETPHTTSDQAKLYTDPERHELNMVFQFEAMHSDYGYYGRYSDLRFKLSDMRRIMNHWQLAMDGHGWNSLFWGNHDQPRAVSRFGDDGEFRVQSAKMLATVLHFQQGTPFVFQGEEIGMTNAHFTKINEYEDVEALNIYRDLKALGLDEKLIMSMLANKSRDNSRTPMQWDKTENAGFTTGTPWYQVNSNYQQVNVKQALIDPNSIFYYYKNLIKLRHDLPIISQGRFIPLSEDDSDVYAYIRQLDHQQLLVVGSFNRHKIRFAVNESFAVDQAKLLIDTYGDKPEYRKNILYLRPYEGAVLKLG</sequence>
<dbReference type="HOGENOM" id="CLU_006462_1_2_9"/>
<dbReference type="EMBL" id="AFVZ01000001">
    <property type="protein sequence ID" value="EHN58610.1"/>
    <property type="molecule type" value="Genomic_DNA"/>
</dbReference>
<dbReference type="Gene3D" id="3.20.20.80">
    <property type="entry name" value="Glycosidases"/>
    <property type="match status" value="1"/>
</dbReference>
<dbReference type="eggNOG" id="COG0366">
    <property type="taxonomic scope" value="Bacteria"/>
</dbReference>
<dbReference type="GO" id="GO:0004556">
    <property type="term" value="F:alpha-amylase activity"/>
    <property type="evidence" value="ECO:0007669"/>
    <property type="project" value="TreeGrafter"/>
</dbReference>
<evidence type="ECO:0000313" key="5">
    <source>
        <dbReference type="EMBL" id="EHN58610.1"/>
    </source>
</evidence>
<feature type="domain" description="Glycosyl hydrolase family 13 catalytic" evidence="4">
    <location>
        <begin position="14"/>
        <end position="421"/>
    </location>
</feature>
<dbReference type="InterPro" id="IPR013780">
    <property type="entry name" value="Glyco_hydro_b"/>
</dbReference>
<dbReference type="PANTHER" id="PTHR10357:SF184">
    <property type="entry name" value="OLIGO-1,6-GLUCOSIDASE 1"/>
    <property type="match status" value="1"/>
</dbReference>